<gene>
    <name evidence="2" type="ORF">MELLADRAFT_67300</name>
</gene>
<evidence type="ECO:0000313" key="3">
    <source>
        <dbReference type="Proteomes" id="UP000001072"/>
    </source>
</evidence>
<keyword evidence="3" id="KW-1185">Reference proteome</keyword>
<dbReference type="VEuPathDB" id="FungiDB:MELLADRAFT_67300"/>
<reference evidence="3" key="1">
    <citation type="journal article" date="2011" name="Proc. Natl. Acad. Sci. U.S.A.">
        <title>Obligate biotrophy features unraveled by the genomic analysis of rust fungi.</title>
        <authorList>
            <person name="Duplessis S."/>
            <person name="Cuomo C.A."/>
            <person name="Lin Y.-C."/>
            <person name="Aerts A."/>
            <person name="Tisserant E."/>
            <person name="Veneault-Fourrey C."/>
            <person name="Joly D.L."/>
            <person name="Hacquard S."/>
            <person name="Amselem J."/>
            <person name="Cantarel B.L."/>
            <person name="Chiu R."/>
            <person name="Coutinho P.M."/>
            <person name="Feau N."/>
            <person name="Field M."/>
            <person name="Frey P."/>
            <person name="Gelhaye E."/>
            <person name="Goldberg J."/>
            <person name="Grabherr M.G."/>
            <person name="Kodira C.D."/>
            <person name="Kohler A."/>
            <person name="Kuees U."/>
            <person name="Lindquist E.A."/>
            <person name="Lucas S.M."/>
            <person name="Mago R."/>
            <person name="Mauceli E."/>
            <person name="Morin E."/>
            <person name="Murat C."/>
            <person name="Pangilinan J.L."/>
            <person name="Park R."/>
            <person name="Pearson M."/>
            <person name="Quesneville H."/>
            <person name="Rouhier N."/>
            <person name="Sakthikumar S."/>
            <person name="Salamov A.A."/>
            <person name="Schmutz J."/>
            <person name="Selles B."/>
            <person name="Shapiro H."/>
            <person name="Tanguay P."/>
            <person name="Tuskan G.A."/>
            <person name="Henrissat B."/>
            <person name="Van de Peer Y."/>
            <person name="Rouze P."/>
            <person name="Ellis J.G."/>
            <person name="Dodds P.N."/>
            <person name="Schein J.E."/>
            <person name="Zhong S."/>
            <person name="Hamelin R.C."/>
            <person name="Grigoriev I.V."/>
            <person name="Szabo L.J."/>
            <person name="Martin F."/>
        </authorList>
    </citation>
    <scope>NUCLEOTIDE SEQUENCE [LARGE SCALE GENOMIC DNA]</scope>
    <source>
        <strain evidence="3">98AG31 / pathotype 3-4-7</strain>
    </source>
</reference>
<dbReference type="InParanoid" id="F4S2W8"/>
<dbReference type="RefSeq" id="XP_007415616.1">
    <property type="nucleotide sequence ID" value="XM_007415554.1"/>
</dbReference>
<organism evidence="3">
    <name type="scientific">Melampsora larici-populina (strain 98AG31 / pathotype 3-4-7)</name>
    <name type="common">Poplar leaf rust fungus</name>
    <dbReference type="NCBI Taxonomy" id="747676"/>
    <lineage>
        <taxon>Eukaryota</taxon>
        <taxon>Fungi</taxon>
        <taxon>Dikarya</taxon>
        <taxon>Basidiomycota</taxon>
        <taxon>Pucciniomycotina</taxon>
        <taxon>Pucciniomycetes</taxon>
        <taxon>Pucciniales</taxon>
        <taxon>Melampsoraceae</taxon>
        <taxon>Melampsora</taxon>
    </lineage>
</organism>
<dbReference type="EMBL" id="GL883141">
    <property type="protein sequence ID" value="EGG01016.1"/>
    <property type="molecule type" value="Genomic_DNA"/>
</dbReference>
<name>F4S2W8_MELLP</name>
<dbReference type="Proteomes" id="UP000001072">
    <property type="component" value="Unassembled WGS sequence"/>
</dbReference>
<evidence type="ECO:0000313" key="2">
    <source>
        <dbReference type="EMBL" id="EGG01016.1"/>
    </source>
</evidence>
<proteinExistence type="predicted"/>
<dbReference type="HOGENOM" id="CLU_315943_0_0_1"/>
<dbReference type="AlphaFoldDB" id="F4S2W8"/>
<dbReference type="GeneID" id="18930810"/>
<feature type="signal peptide" evidence="1">
    <location>
        <begin position="1"/>
        <end position="33"/>
    </location>
</feature>
<sequence length="913" mass="104097">MMQAMAHWILKIMRHGQFWQILMHSQLFPLSSALQNKLTATSIIQNFAEGNIWFDNNIHEEENLCPFSTPNSPELSQFHDSIQDEGNKYLTHGILWQAPSNQKEGPHLASPLIPERETVITSKTSHSAFNPPEQHGAIVTGLQSSKDQIFEVNPMVASWDLEAGYLIAEESPTYLKSPTDSLCNLHDEYWNAHSYLGPPSQPDLSTSDILNSYGDFSSVPEDQNVPYKDLFSNMDQYNILNPPQENIYSQGKFESNHHQNIELPGEGVLSNLQNMQRFPHSFPSQSQGPIFGQSYRDLIQQPLHVVNNHISPNSVQNYIQGSENLPQDFCNIPFVVEKSLIPEASAKGKRKVSESIETQHFLHSQENLRPIATSFNARLFSSGEDSEAGACGHLKNNTPTKCRGPKLQRFSSSRRYYNCGVQEHPHKNPFVASIEPAVKEISRPFTHTQRQSKEALVMLQNIGAFYVNNSPSLCISTTIWFEELKSDMIKNNSSENSVVKAVEHAMRLAHLEITMCFFGLMQIFAAKTVDQSSLGIMMQEGWRFIKDEFETWRDLDLTRNGLESIQNLQITKDPHIPHKKLGVTASWEGFYVRGNGKRPLSSFEYLSSLTQFTNIQFKFFRVLIDKWNQHQTVLKLGRQALGHSYSEIQTFRNLHVKYIHGGFYSRAGIGNLVFSGVKLSRDNGVSSNEPQAVKTGHQICLRFSQCAQFHSPVGFDMCQDVHIFFVSLIEHLLSSYKSVYDCDTSAAGKHIRSRTKHLSSSDQHQGNVQNIVKAVSMAQYRLTVAFMGLVRALYSKDVQDHTLQILLASAWDFLKGIFSRWRDFKFDQDLHTLFKVRSSNEDRMATNWEDPHRLFNALWKHKDIARYPLQILGLKTLFQAWSYILLNSKINQTDQNFEIKFLHANSPFGWALS</sequence>
<protein>
    <submittedName>
        <fullName evidence="2">Uncharacterized protein</fullName>
    </submittedName>
</protein>
<dbReference type="KEGG" id="mlr:MELLADRAFT_67300"/>
<feature type="chain" id="PRO_5003315821" evidence="1">
    <location>
        <begin position="34"/>
        <end position="913"/>
    </location>
</feature>
<accession>F4S2W8</accession>
<evidence type="ECO:0000256" key="1">
    <source>
        <dbReference type="SAM" id="SignalP"/>
    </source>
</evidence>
<keyword evidence="1" id="KW-0732">Signal</keyword>